<accession>A0ABP1QKG7</accession>
<name>A0ABP1QKG7_9HEXA</name>
<dbReference type="EMBL" id="CAXLJM020000034">
    <property type="protein sequence ID" value="CAL8102675.1"/>
    <property type="molecule type" value="Genomic_DNA"/>
</dbReference>
<reference evidence="1 2" key="1">
    <citation type="submission" date="2024-08" db="EMBL/GenBank/DDBJ databases">
        <authorList>
            <person name="Cucini C."/>
            <person name="Frati F."/>
        </authorList>
    </citation>
    <scope>NUCLEOTIDE SEQUENCE [LARGE SCALE GENOMIC DNA]</scope>
</reference>
<sequence length="66" mass="7818">MNMEWREEKPGLACPRPTFTLANIITFTQGRKTFTVFLHTYENIIGKTQKVNIFCYKVQHTRVKQL</sequence>
<evidence type="ECO:0000313" key="1">
    <source>
        <dbReference type="EMBL" id="CAL8102675.1"/>
    </source>
</evidence>
<evidence type="ECO:0000313" key="2">
    <source>
        <dbReference type="Proteomes" id="UP001642540"/>
    </source>
</evidence>
<proteinExistence type="predicted"/>
<keyword evidence="2" id="KW-1185">Reference proteome</keyword>
<gene>
    <name evidence="1" type="ORF">ODALV1_LOCUS11215</name>
</gene>
<dbReference type="Proteomes" id="UP001642540">
    <property type="component" value="Unassembled WGS sequence"/>
</dbReference>
<organism evidence="1 2">
    <name type="scientific">Orchesella dallaii</name>
    <dbReference type="NCBI Taxonomy" id="48710"/>
    <lineage>
        <taxon>Eukaryota</taxon>
        <taxon>Metazoa</taxon>
        <taxon>Ecdysozoa</taxon>
        <taxon>Arthropoda</taxon>
        <taxon>Hexapoda</taxon>
        <taxon>Collembola</taxon>
        <taxon>Entomobryomorpha</taxon>
        <taxon>Entomobryoidea</taxon>
        <taxon>Orchesellidae</taxon>
        <taxon>Orchesellinae</taxon>
        <taxon>Orchesella</taxon>
    </lineage>
</organism>
<comment type="caution">
    <text evidence="1">The sequence shown here is derived from an EMBL/GenBank/DDBJ whole genome shotgun (WGS) entry which is preliminary data.</text>
</comment>
<protein>
    <submittedName>
        <fullName evidence="1">Uncharacterized protein</fullName>
    </submittedName>
</protein>